<evidence type="ECO:0000313" key="3">
    <source>
        <dbReference type="EMBL" id="QGZ41029.1"/>
    </source>
</evidence>
<evidence type="ECO:0000259" key="2">
    <source>
        <dbReference type="Pfam" id="PF00535"/>
    </source>
</evidence>
<keyword evidence="1" id="KW-0812">Transmembrane</keyword>
<sequence length="320" mass="34762">MTDLSHARIAVLVPCYNEATTIAAIVRDFRAALPSARIYVFDNNSTDDTAGIARAAGAIVRRVPEQGKGSVVRRMFADVEADAYVMVDGDDTYDAAAAPRMVDKLLAEGMDMLVGSRVTEEQAAYRFGHRFGNRLLTGCVAALFGRTFSDILSGYRVFSRRYVKSFAAHSTGFEIETELTVHALGLRMPVAEVETRYKSRPEGSFSKLSTWRDGLRILITILRLFKSERPLAFYSIGFIACALLSIGLAIPLAVTYLETGLVPRLPTALLCTAVMLLGVILLACGIILDAVTKGRIEQKRFAYLAVPAEAPAANRDAAAA</sequence>
<dbReference type="CDD" id="cd04179">
    <property type="entry name" value="DPM_DPG-synthase_like"/>
    <property type="match status" value="1"/>
</dbReference>
<feature type="domain" description="Glycosyltransferase 2-like" evidence="2">
    <location>
        <begin position="11"/>
        <end position="162"/>
    </location>
</feature>
<protein>
    <submittedName>
        <fullName evidence="3 4">Glycosyltransferase</fullName>
    </submittedName>
</protein>
<organism evidence="4 5">
    <name type="scientific">Pseudoduganella flava</name>
    <dbReference type="NCBI Taxonomy" id="871742"/>
    <lineage>
        <taxon>Bacteria</taxon>
        <taxon>Pseudomonadati</taxon>
        <taxon>Pseudomonadota</taxon>
        <taxon>Betaproteobacteria</taxon>
        <taxon>Burkholderiales</taxon>
        <taxon>Oxalobacteraceae</taxon>
        <taxon>Telluria group</taxon>
        <taxon>Pseudoduganella</taxon>
    </lineage>
</organism>
<keyword evidence="6" id="KW-1185">Reference proteome</keyword>
<dbReference type="AlphaFoldDB" id="A0A562PMJ9"/>
<dbReference type="EMBL" id="VLKW01000007">
    <property type="protein sequence ID" value="TWI45276.1"/>
    <property type="molecule type" value="Genomic_DNA"/>
</dbReference>
<keyword evidence="4" id="KW-0808">Transferase</keyword>
<name>A0A562PMJ9_9BURK</name>
<dbReference type="Gene3D" id="3.90.550.10">
    <property type="entry name" value="Spore Coat Polysaccharide Biosynthesis Protein SpsA, Chain A"/>
    <property type="match status" value="1"/>
</dbReference>
<evidence type="ECO:0000313" key="5">
    <source>
        <dbReference type="Proteomes" id="UP000315112"/>
    </source>
</evidence>
<dbReference type="InterPro" id="IPR050256">
    <property type="entry name" value="Glycosyltransferase_2"/>
</dbReference>
<dbReference type="PANTHER" id="PTHR48090:SF7">
    <property type="entry name" value="RFBJ PROTEIN"/>
    <property type="match status" value="1"/>
</dbReference>
<dbReference type="Proteomes" id="UP000315112">
    <property type="component" value="Unassembled WGS sequence"/>
</dbReference>
<dbReference type="Proteomes" id="UP000437862">
    <property type="component" value="Chromosome"/>
</dbReference>
<dbReference type="RefSeq" id="WP_145877630.1">
    <property type="nucleotide sequence ID" value="NZ_CP046904.1"/>
</dbReference>
<keyword evidence="1" id="KW-1133">Transmembrane helix</keyword>
<evidence type="ECO:0000313" key="4">
    <source>
        <dbReference type="EMBL" id="TWI45276.1"/>
    </source>
</evidence>
<feature type="transmembrane region" description="Helical" evidence="1">
    <location>
        <begin position="231"/>
        <end position="254"/>
    </location>
</feature>
<dbReference type="PANTHER" id="PTHR48090">
    <property type="entry name" value="UNDECAPRENYL-PHOSPHATE 4-DEOXY-4-FORMAMIDO-L-ARABINOSE TRANSFERASE-RELATED"/>
    <property type="match status" value="1"/>
</dbReference>
<gene>
    <name evidence="3" type="ORF">GO485_19450</name>
    <name evidence="4" type="ORF">IP92_03652</name>
</gene>
<dbReference type="Pfam" id="PF00535">
    <property type="entry name" value="Glycos_transf_2"/>
    <property type="match status" value="1"/>
</dbReference>
<proteinExistence type="predicted"/>
<evidence type="ECO:0000256" key="1">
    <source>
        <dbReference type="SAM" id="Phobius"/>
    </source>
</evidence>
<dbReference type="InterPro" id="IPR001173">
    <property type="entry name" value="Glyco_trans_2-like"/>
</dbReference>
<evidence type="ECO:0000313" key="6">
    <source>
        <dbReference type="Proteomes" id="UP000437862"/>
    </source>
</evidence>
<keyword evidence="1" id="KW-0472">Membrane</keyword>
<dbReference type="OrthoDB" id="276604at2"/>
<dbReference type="EMBL" id="CP046904">
    <property type="protein sequence ID" value="QGZ41029.1"/>
    <property type="molecule type" value="Genomic_DNA"/>
</dbReference>
<reference evidence="3 6" key="3">
    <citation type="submission" date="2019-12" db="EMBL/GenBank/DDBJ databases">
        <title>Draft Genome Sequences of Six Type Strains of the Genus Massilia.</title>
        <authorList>
            <person name="Miess H."/>
            <person name="Frediansyah A."/>
            <person name="Goeker M."/>
            <person name="Gross H."/>
        </authorList>
    </citation>
    <scope>NUCLEOTIDE SEQUENCE [LARGE SCALE GENOMIC DNA]</scope>
    <source>
        <strain evidence="3 6">DSM 26639</strain>
    </source>
</reference>
<dbReference type="GO" id="GO:0016740">
    <property type="term" value="F:transferase activity"/>
    <property type="evidence" value="ECO:0007669"/>
    <property type="project" value="UniProtKB-KW"/>
</dbReference>
<feature type="transmembrane region" description="Helical" evidence="1">
    <location>
        <begin position="266"/>
        <end position="291"/>
    </location>
</feature>
<dbReference type="SUPFAM" id="SSF53448">
    <property type="entry name" value="Nucleotide-diphospho-sugar transferases"/>
    <property type="match status" value="1"/>
</dbReference>
<accession>A0A562PMJ9</accession>
<reference evidence="4 5" key="1">
    <citation type="journal article" date="2015" name="Stand. Genomic Sci.">
        <title>Genomic Encyclopedia of Bacterial and Archaeal Type Strains, Phase III: the genomes of soil and plant-associated and newly described type strains.</title>
        <authorList>
            <person name="Whitman W.B."/>
            <person name="Woyke T."/>
            <person name="Klenk H.P."/>
            <person name="Zhou Y."/>
            <person name="Lilburn T.G."/>
            <person name="Beck B.J."/>
            <person name="De Vos P."/>
            <person name="Vandamme P."/>
            <person name="Eisen J.A."/>
            <person name="Garrity G."/>
            <person name="Hugenholtz P."/>
            <person name="Kyrpides N.C."/>
        </authorList>
    </citation>
    <scope>NUCLEOTIDE SEQUENCE [LARGE SCALE GENOMIC DNA]</scope>
    <source>
        <strain evidence="4 5">CGMCC 1.10685</strain>
    </source>
</reference>
<reference evidence="4" key="2">
    <citation type="submission" date="2019-07" db="EMBL/GenBank/DDBJ databases">
        <authorList>
            <person name="Whitman W."/>
            <person name="Huntemann M."/>
            <person name="Clum A."/>
            <person name="Pillay M."/>
            <person name="Palaniappan K."/>
            <person name="Varghese N."/>
            <person name="Mikhailova N."/>
            <person name="Stamatis D."/>
            <person name="Reddy T."/>
            <person name="Daum C."/>
            <person name="Shapiro N."/>
            <person name="Ivanova N."/>
            <person name="Kyrpides N."/>
            <person name="Woyke T."/>
        </authorList>
    </citation>
    <scope>NUCLEOTIDE SEQUENCE</scope>
    <source>
        <strain evidence="4">CGMCC 1.10685</strain>
    </source>
</reference>
<dbReference type="InterPro" id="IPR029044">
    <property type="entry name" value="Nucleotide-diphossugar_trans"/>
</dbReference>